<comment type="caution">
    <text evidence="2">The sequence shown here is derived from an EMBL/GenBank/DDBJ whole genome shotgun (WGS) entry which is preliminary data.</text>
</comment>
<dbReference type="PANTHER" id="PTHR22442:SF4">
    <property type="entry name" value="PROTEIN FAM169BP"/>
    <property type="match status" value="1"/>
</dbReference>
<accession>A0A7J6BBV7</accession>
<dbReference type="AlphaFoldDB" id="A0A7J6BBV7"/>
<organism evidence="2 3">
    <name type="scientific">Ameiurus melas</name>
    <name type="common">Black bullhead</name>
    <name type="synonym">Silurus melas</name>
    <dbReference type="NCBI Taxonomy" id="219545"/>
    <lineage>
        <taxon>Eukaryota</taxon>
        <taxon>Metazoa</taxon>
        <taxon>Chordata</taxon>
        <taxon>Craniata</taxon>
        <taxon>Vertebrata</taxon>
        <taxon>Euteleostomi</taxon>
        <taxon>Actinopterygii</taxon>
        <taxon>Neopterygii</taxon>
        <taxon>Teleostei</taxon>
        <taxon>Ostariophysi</taxon>
        <taxon>Siluriformes</taxon>
        <taxon>Ictaluridae</taxon>
        <taxon>Ameiurus</taxon>
    </lineage>
</organism>
<feature type="compositionally biased region" description="Basic and acidic residues" evidence="1">
    <location>
        <begin position="78"/>
        <end position="92"/>
    </location>
</feature>
<keyword evidence="3" id="KW-1185">Reference proteome</keyword>
<protein>
    <submittedName>
        <fullName evidence="2">Uncharacterized protein</fullName>
    </submittedName>
</protein>
<feature type="region of interest" description="Disordered" evidence="1">
    <location>
        <begin position="64"/>
        <end position="100"/>
    </location>
</feature>
<dbReference type="Proteomes" id="UP000593565">
    <property type="component" value="Unassembled WGS sequence"/>
</dbReference>
<evidence type="ECO:0000313" key="2">
    <source>
        <dbReference type="EMBL" id="KAF4091551.1"/>
    </source>
</evidence>
<proteinExistence type="predicted"/>
<evidence type="ECO:0000313" key="3">
    <source>
        <dbReference type="Proteomes" id="UP000593565"/>
    </source>
</evidence>
<evidence type="ECO:0000256" key="1">
    <source>
        <dbReference type="SAM" id="MobiDB-lite"/>
    </source>
</evidence>
<dbReference type="PANTHER" id="PTHR22442">
    <property type="match status" value="1"/>
</dbReference>
<reference evidence="2 3" key="1">
    <citation type="submission" date="2020-02" db="EMBL/GenBank/DDBJ databases">
        <title>A chromosome-scale genome assembly of the black bullhead catfish (Ameiurus melas).</title>
        <authorList>
            <person name="Wen M."/>
            <person name="Zham M."/>
            <person name="Cabau C."/>
            <person name="Klopp C."/>
            <person name="Donnadieu C."/>
            <person name="Roques C."/>
            <person name="Bouchez O."/>
            <person name="Lampietro C."/>
            <person name="Jouanno E."/>
            <person name="Herpin A."/>
            <person name="Louis A."/>
            <person name="Berthelot C."/>
            <person name="Parey E."/>
            <person name="Roest-Crollius H."/>
            <person name="Braasch I."/>
            <person name="Postlethwait J."/>
            <person name="Robinson-Rechavi M."/>
            <person name="Echchiki A."/>
            <person name="Begum T."/>
            <person name="Montfort J."/>
            <person name="Schartl M."/>
            <person name="Bobe J."/>
            <person name="Guiguen Y."/>
        </authorList>
    </citation>
    <scope>NUCLEOTIDE SEQUENCE [LARGE SCALE GENOMIC DNA]</scope>
    <source>
        <strain evidence="2">M_S1</strain>
        <tissue evidence="2">Blood</tissue>
    </source>
</reference>
<name>A0A7J6BBV7_AMEME</name>
<sequence length="100" mass="11630">MYGVCKKYLETHQEQRERLYEVEAPGNWSQRRNVWLSILVQHQPTHNASSHITRATDKRLIGNKGKKSMPRLTGTEPRCVEKQLTDRAETPQKCKKAKIS</sequence>
<dbReference type="InterPro" id="IPR029625">
    <property type="entry name" value="FAM169"/>
</dbReference>
<gene>
    <name evidence="2" type="ORF">AMELA_G00038190</name>
</gene>
<dbReference type="EMBL" id="JAAGNN010000003">
    <property type="protein sequence ID" value="KAF4091551.1"/>
    <property type="molecule type" value="Genomic_DNA"/>
</dbReference>